<evidence type="ECO:0000259" key="3">
    <source>
        <dbReference type="PROSITE" id="PS51229"/>
    </source>
</evidence>
<dbReference type="GO" id="GO:0031624">
    <property type="term" value="F:ubiquitin conjugating enzyme binding"/>
    <property type="evidence" value="ECO:0007669"/>
    <property type="project" value="EnsemblFungi"/>
</dbReference>
<evidence type="ECO:0000313" key="4">
    <source>
        <dbReference type="EMBL" id="GAV50217.1"/>
    </source>
</evidence>
<dbReference type="OMA" id="LWCKFLQ"/>
<dbReference type="InterPro" id="IPR014764">
    <property type="entry name" value="DCN-prot"/>
</dbReference>
<dbReference type="InterPro" id="IPR042460">
    <property type="entry name" value="DCN1-like_PONY"/>
</dbReference>
<dbReference type="Gene3D" id="1.10.8.10">
    <property type="entry name" value="DNA helicase RuvA subunit, C-terminal domain"/>
    <property type="match status" value="1"/>
</dbReference>
<dbReference type="Proteomes" id="UP000187013">
    <property type="component" value="Unassembled WGS sequence"/>
</dbReference>
<dbReference type="GO" id="GO:0000151">
    <property type="term" value="C:ubiquitin ligase complex"/>
    <property type="evidence" value="ECO:0007669"/>
    <property type="project" value="TreeGrafter"/>
</dbReference>
<reference evidence="4 5" key="1">
    <citation type="submission" date="2016-08" db="EMBL/GenBank/DDBJ databases">
        <title>Draft genome sequence of allopolyploid Zygosaccharomyces rouxii.</title>
        <authorList>
            <person name="Watanabe J."/>
            <person name="Uehara K."/>
            <person name="Mogi Y."/>
            <person name="Tsukioka Y."/>
        </authorList>
    </citation>
    <scope>NUCLEOTIDE SEQUENCE [LARGE SCALE GENOMIC DNA]</scope>
    <source>
        <strain evidence="4 5">NBRC 110957</strain>
    </source>
</reference>
<protein>
    <recommendedName>
        <fullName evidence="2">Defective in cullin neddylation protein</fullName>
    </recommendedName>
</protein>
<dbReference type="eggNOG" id="KOG3077">
    <property type="taxonomic scope" value="Eukaryota"/>
</dbReference>
<dbReference type="Gene3D" id="1.10.238.200">
    <property type="entry name" value="Cullin, PONY binding domain"/>
    <property type="match status" value="1"/>
</dbReference>
<sequence>MENLVATFKSLAQCSDRTARDYLNTHNWDVNQALNDYYDSEHDQDQSYSPELPQLFRKYAVVTPHGFIMDTDGLIRYIGDLGYEIDNLATICLAQLLHCQRLTDGITEGQFSYNWQQNGCTSLHQMGKLVQRLDHKLRTDQDYTAQIYNYTFELALDPGAKTLETHTAVQYWTLFFATGQYPVIVEQQFFQLWISFVQQEQSISRDTWRMLFPFFNRFSNLQSVRDNYNEADAWPYIIDEFYEYLADKGEI</sequence>
<dbReference type="Pfam" id="PF14555">
    <property type="entry name" value="UBA_4"/>
    <property type="match status" value="1"/>
</dbReference>
<dbReference type="PANTHER" id="PTHR12281:SF31">
    <property type="entry name" value="DCN1-LIKE PROTEIN 3"/>
    <property type="match status" value="1"/>
</dbReference>
<comment type="caution">
    <text evidence="4">The sequence shown here is derived from an EMBL/GenBank/DDBJ whole genome shotgun (WGS) entry which is preliminary data.</text>
</comment>
<dbReference type="AlphaFoldDB" id="A0A1Q3A3I7"/>
<comment type="function">
    <text evidence="2">Neddylation of cullins play an essential role in the regulation of SCF-type complexes activity.</text>
</comment>
<keyword evidence="1" id="KW-0833">Ubl conjugation pathway</keyword>
<dbReference type="GO" id="GO:0032182">
    <property type="term" value="F:ubiquitin-like protein binding"/>
    <property type="evidence" value="ECO:0007669"/>
    <property type="project" value="EnsemblFungi"/>
</dbReference>
<dbReference type="GO" id="GO:0030674">
    <property type="term" value="F:protein-macromolecule adaptor activity"/>
    <property type="evidence" value="ECO:0007669"/>
    <property type="project" value="EnsemblFungi"/>
</dbReference>
<dbReference type="PANTHER" id="PTHR12281">
    <property type="entry name" value="RP42 RELATED"/>
    <property type="match status" value="1"/>
</dbReference>
<feature type="domain" description="DCUN1" evidence="3">
    <location>
        <begin position="47"/>
        <end position="246"/>
    </location>
</feature>
<dbReference type="GO" id="GO:0097602">
    <property type="term" value="F:cullin family protein binding"/>
    <property type="evidence" value="ECO:0007669"/>
    <property type="project" value="EnsemblFungi"/>
</dbReference>
<evidence type="ECO:0000313" key="5">
    <source>
        <dbReference type="Proteomes" id="UP000187013"/>
    </source>
</evidence>
<evidence type="ECO:0000256" key="1">
    <source>
        <dbReference type="ARBA" id="ARBA00022786"/>
    </source>
</evidence>
<proteinExistence type="predicted"/>
<dbReference type="CDD" id="cd14352">
    <property type="entry name" value="UBA_DCN1"/>
    <property type="match status" value="1"/>
</dbReference>
<evidence type="ECO:0000256" key="2">
    <source>
        <dbReference type="RuleBase" id="RU410713"/>
    </source>
</evidence>
<dbReference type="InterPro" id="IPR009060">
    <property type="entry name" value="UBA-like_sf"/>
</dbReference>
<gene>
    <name evidence="4" type="ORF">ZYGR_0U00730</name>
</gene>
<dbReference type="EMBL" id="BDGX01000021">
    <property type="protein sequence ID" value="GAV50217.1"/>
    <property type="molecule type" value="Genomic_DNA"/>
</dbReference>
<dbReference type="Pfam" id="PF03556">
    <property type="entry name" value="Cullin_binding"/>
    <property type="match status" value="1"/>
</dbReference>
<name>A0A1Q3A3I7_ZYGRO</name>
<dbReference type="PROSITE" id="PS51229">
    <property type="entry name" value="DCUN1"/>
    <property type="match status" value="1"/>
</dbReference>
<organism evidence="4 5">
    <name type="scientific">Zygosaccharomyces rouxii</name>
    <dbReference type="NCBI Taxonomy" id="4956"/>
    <lineage>
        <taxon>Eukaryota</taxon>
        <taxon>Fungi</taxon>
        <taxon>Dikarya</taxon>
        <taxon>Ascomycota</taxon>
        <taxon>Saccharomycotina</taxon>
        <taxon>Saccharomycetes</taxon>
        <taxon>Saccharomycetales</taxon>
        <taxon>Saccharomycetaceae</taxon>
        <taxon>Zygosaccharomyces</taxon>
    </lineage>
</organism>
<dbReference type="GO" id="GO:0045116">
    <property type="term" value="P:protein neddylation"/>
    <property type="evidence" value="ECO:0007669"/>
    <property type="project" value="EnsemblFungi"/>
</dbReference>
<dbReference type="Gene3D" id="1.10.238.10">
    <property type="entry name" value="EF-hand"/>
    <property type="match status" value="1"/>
</dbReference>
<dbReference type="SUPFAM" id="SSF46934">
    <property type="entry name" value="UBA-like"/>
    <property type="match status" value="1"/>
</dbReference>
<dbReference type="InterPro" id="IPR005176">
    <property type="entry name" value="PONY_dom"/>
</dbReference>
<accession>A0A1Q3A3I7</accession>
<dbReference type="OrthoDB" id="27198at2759"/>